<name>A0ABS0L2L8_9BACT</name>
<dbReference type="Proteomes" id="UP000601099">
    <property type="component" value="Unassembled WGS sequence"/>
</dbReference>
<evidence type="ECO:0000313" key="1">
    <source>
        <dbReference type="EMBL" id="MBG8554344.1"/>
    </source>
</evidence>
<keyword evidence="2" id="KW-1185">Reference proteome</keyword>
<sequence length="140" mass="15974">MLNLFDRREKPYYQNTAGQVAYSPAGYVQLNWSSERISLTDMQQLYEQALQLLRSTRVGKVVSEHGQRQPLSAEAQTWITQNWIPRAMQESNTHYCAIVEGHNPLHRLATQTIVSNAPAGFHFQRFGTLREAAAWLQSLG</sequence>
<organism evidence="1 2">
    <name type="scientific">Hymenobacter guriensis</name>
    <dbReference type="NCBI Taxonomy" id="2793065"/>
    <lineage>
        <taxon>Bacteria</taxon>
        <taxon>Pseudomonadati</taxon>
        <taxon>Bacteroidota</taxon>
        <taxon>Cytophagia</taxon>
        <taxon>Cytophagales</taxon>
        <taxon>Hymenobacteraceae</taxon>
        <taxon>Hymenobacter</taxon>
    </lineage>
</organism>
<dbReference type="EMBL" id="JADWYK010000006">
    <property type="protein sequence ID" value="MBG8554344.1"/>
    <property type="molecule type" value="Genomic_DNA"/>
</dbReference>
<comment type="caution">
    <text evidence="1">The sequence shown here is derived from an EMBL/GenBank/DDBJ whole genome shotgun (WGS) entry which is preliminary data.</text>
</comment>
<reference evidence="1 2" key="1">
    <citation type="submission" date="2020-11" db="EMBL/GenBank/DDBJ databases">
        <title>Hymenobacter sp.</title>
        <authorList>
            <person name="Kim M.K."/>
        </authorList>
    </citation>
    <scope>NUCLEOTIDE SEQUENCE [LARGE SCALE GENOMIC DNA]</scope>
    <source>
        <strain evidence="1 2">BT594</strain>
    </source>
</reference>
<dbReference type="RefSeq" id="WP_196955361.1">
    <property type="nucleotide sequence ID" value="NZ_JADWYK010000006.1"/>
</dbReference>
<accession>A0ABS0L2L8</accession>
<protein>
    <recommendedName>
        <fullName evidence="3">STAS/SEC14 domain-containing protein</fullName>
    </recommendedName>
</protein>
<gene>
    <name evidence="1" type="ORF">I5L79_12350</name>
</gene>
<evidence type="ECO:0008006" key="3">
    <source>
        <dbReference type="Google" id="ProtNLM"/>
    </source>
</evidence>
<proteinExistence type="predicted"/>
<evidence type="ECO:0000313" key="2">
    <source>
        <dbReference type="Proteomes" id="UP000601099"/>
    </source>
</evidence>